<organism evidence="2 3">
    <name type="scientific">Plakobranchus ocellatus</name>
    <dbReference type="NCBI Taxonomy" id="259542"/>
    <lineage>
        <taxon>Eukaryota</taxon>
        <taxon>Metazoa</taxon>
        <taxon>Spiralia</taxon>
        <taxon>Lophotrochozoa</taxon>
        <taxon>Mollusca</taxon>
        <taxon>Gastropoda</taxon>
        <taxon>Heterobranchia</taxon>
        <taxon>Euthyneura</taxon>
        <taxon>Panpulmonata</taxon>
        <taxon>Sacoglossa</taxon>
        <taxon>Placobranchoidea</taxon>
        <taxon>Plakobranchidae</taxon>
        <taxon>Plakobranchus</taxon>
    </lineage>
</organism>
<feature type="region of interest" description="Disordered" evidence="1">
    <location>
        <begin position="1"/>
        <end position="63"/>
    </location>
</feature>
<dbReference type="Proteomes" id="UP000735302">
    <property type="component" value="Unassembled WGS sequence"/>
</dbReference>
<evidence type="ECO:0000256" key="1">
    <source>
        <dbReference type="SAM" id="MobiDB-lite"/>
    </source>
</evidence>
<evidence type="ECO:0000313" key="3">
    <source>
        <dbReference type="Proteomes" id="UP000735302"/>
    </source>
</evidence>
<name>A0AAV4DVQ0_9GAST</name>
<sequence>MERRQQTPTNRETQFVTNSSHVASSWPPVPGLRSNKKIKRWEGKRVRPAEDSPSLTTPDGQESLPIAAAELVCMSAQKW</sequence>
<feature type="compositionally biased region" description="Basic and acidic residues" evidence="1">
    <location>
        <begin position="40"/>
        <end position="50"/>
    </location>
</feature>
<feature type="compositionally biased region" description="Polar residues" evidence="1">
    <location>
        <begin position="1"/>
        <end position="23"/>
    </location>
</feature>
<keyword evidence="3" id="KW-1185">Reference proteome</keyword>
<comment type="caution">
    <text evidence="2">The sequence shown here is derived from an EMBL/GenBank/DDBJ whole genome shotgun (WGS) entry which is preliminary data.</text>
</comment>
<accession>A0AAV4DVQ0</accession>
<protein>
    <submittedName>
        <fullName evidence="2">Uncharacterized protein</fullName>
    </submittedName>
</protein>
<gene>
    <name evidence="2" type="ORF">PoB_007466300</name>
</gene>
<reference evidence="2 3" key="1">
    <citation type="journal article" date="2021" name="Elife">
        <title>Chloroplast acquisition without the gene transfer in kleptoplastic sea slugs, Plakobranchus ocellatus.</title>
        <authorList>
            <person name="Maeda T."/>
            <person name="Takahashi S."/>
            <person name="Yoshida T."/>
            <person name="Shimamura S."/>
            <person name="Takaki Y."/>
            <person name="Nagai Y."/>
            <person name="Toyoda A."/>
            <person name="Suzuki Y."/>
            <person name="Arimoto A."/>
            <person name="Ishii H."/>
            <person name="Satoh N."/>
            <person name="Nishiyama T."/>
            <person name="Hasebe M."/>
            <person name="Maruyama T."/>
            <person name="Minagawa J."/>
            <person name="Obokata J."/>
            <person name="Shigenobu S."/>
        </authorList>
    </citation>
    <scope>NUCLEOTIDE SEQUENCE [LARGE SCALE GENOMIC DNA]</scope>
</reference>
<evidence type="ECO:0000313" key="2">
    <source>
        <dbReference type="EMBL" id="GFO48158.1"/>
    </source>
</evidence>
<dbReference type="EMBL" id="BLXT01008378">
    <property type="protein sequence ID" value="GFO48158.1"/>
    <property type="molecule type" value="Genomic_DNA"/>
</dbReference>
<dbReference type="AlphaFoldDB" id="A0AAV4DVQ0"/>
<proteinExistence type="predicted"/>